<evidence type="ECO:0000256" key="6">
    <source>
        <dbReference type="ARBA" id="ARBA00022759"/>
    </source>
</evidence>
<dbReference type="SUPFAM" id="SSF90188">
    <property type="entry name" value="Somatomedin B domain"/>
    <property type="match status" value="2"/>
</dbReference>
<evidence type="ECO:0000256" key="12">
    <source>
        <dbReference type="RuleBase" id="RU367085"/>
    </source>
</evidence>
<keyword evidence="5 12" id="KW-0479">Metal-binding</keyword>
<dbReference type="EC" id="4.6.1.-" evidence="12"/>
<evidence type="ECO:0000259" key="13">
    <source>
        <dbReference type="PROSITE" id="PS50958"/>
    </source>
</evidence>
<comment type="similarity">
    <text evidence="2 12">Belongs to the ENDOU family.</text>
</comment>
<keyword evidence="7 12" id="KW-0378">Hydrolase</keyword>
<organism evidence="15 16">
    <name type="scientific">Stichopus japonicus</name>
    <name type="common">Sea cucumber</name>
    <dbReference type="NCBI Taxonomy" id="307972"/>
    <lineage>
        <taxon>Eukaryota</taxon>
        <taxon>Metazoa</taxon>
        <taxon>Echinodermata</taxon>
        <taxon>Eleutherozoa</taxon>
        <taxon>Echinozoa</taxon>
        <taxon>Holothuroidea</taxon>
        <taxon>Aspidochirotacea</taxon>
        <taxon>Aspidochirotida</taxon>
        <taxon>Stichopodidae</taxon>
        <taxon>Apostichopus</taxon>
    </lineage>
</organism>
<reference evidence="15 16" key="1">
    <citation type="journal article" date="2017" name="PLoS Biol.">
        <title>The sea cucumber genome provides insights into morphological evolution and visceral regeneration.</title>
        <authorList>
            <person name="Zhang X."/>
            <person name="Sun L."/>
            <person name="Yuan J."/>
            <person name="Sun Y."/>
            <person name="Gao Y."/>
            <person name="Zhang L."/>
            <person name="Li S."/>
            <person name="Dai H."/>
            <person name="Hamel J.F."/>
            <person name="Liu C."/>
            <person name="Yu Y."/>
            <person name="Liu S."/>
            <person name="Lin W."/>
            <person name="Guo K."/>
            <person name="Jin S."/>
            <person name="Xu P."/>
            <person name="Storey K.B."/>
            <person name="Huan P."/>
            <person name="Zhang T."/>
            <person name="Zhou Y."/>
            <person name="Zhang J."/>
            <person name="Lin C."/>
            <person name="Li X."/>
            <person name="Xing L."/>
            <person name="Huo D."/>
            <person name="Sun M."/>
            <person name="Wang L."/>
            <person name="Mercier A."/>
            <person name="Li F."/>
            <person name="Yang H."/>
            <person name="Xiang J."/>
        </authorList>
    </citation>
    <scope>NUCLEOTIDE SEQUENCE [LARGE SCALE GENOMIC DNA]</scope>
    <source>
        <strain evidence="15">Shaxun</strain>
        <tissue evidence="15">Muscle</tissue>
    </source>
</reference>
<dbReference type="Pfam" id="PF01033">
    <property type="entry name" value="Somatomedin_B"/>
    <property type="match status" value="3"/>
</dbReference>
<dbReference type="PROSITE" id="PS00524">
    <property type="entry name" value="SMB_1"/>
    <property type="match status" value="2"/>
</dbReference>
<evidence type="ECO:0000256" key="10">
    <source>
        <dbReference type="ARBA" id="ARBA00023211"/>
    </source>
</evidence>
<dbReference type="EMBL" id="MRZV01000197">
    <property type="protein sequence ID" value="PIK55862.1"/>
    <property type="molecule type" value="Genomic_DNA"/>
</dbReference>
<evidence type="ECO:0000256" key="1">
    <source>
        <dbReference type="ARBA" id="ARBA00001936"/>
    </source>
</evidence>
<comment type="caution">
    <text evidence="15">The sequence shown here is derived from an EMBL/GenBank/DDBJ whole genome shotgun (WGS) entry which is preliminary data.</text>
</comment>
<dbReference type="PROSITE" id="PS50958">
    <property type="entry name" value="SMB_2"/>
    <property type="match status" value="3"/>
</dbReference>
<accession>A0A2G8L6H5</accession>
<keyword evidence="8 12" id="KW-0694">RNA-binding</keyword>
<dbReference type="GO" id="GO:0003723">
    <property type="term" value="F:RNA binding"/>
    <property type="evidence" value="ECO:0007669"/>
    <property type="project" value="UniProtKB-UniRule"/>
</dbReference>
<evidence type="ECO:0000256" key="3">
    <source>
        <dbReference type="ARBA" id="ARBA00011245"/>
    </source>
</evidence>
<evidence type="ECO:0000256" key="2">
    <source>
        <dbReference type="ARBA" id="ARBA00010168"/>
    </source>
</evidence>
<proteinExistence type="inferred from homology"/>
<dbReference type="GO" id="GO:0016829">
    <property type="term" value="F:lyase activity"/>
    <property type="evidence" value="ECO:0007669"/>
    <property type="project" value="UniProtKB-KW"/>
</dbReference>
<feature type="domain" description="EndoU" evidence="14">
    <location>
        <begin position="256"/>
        <end position="521"/>
    </location>
</feature>
<dbReference type="OrthoDB" id="430326at2759"/>
<keyword evidence="10 12" id="KW-0464">Manganese</keyword>
<comment type="cofactor">
    <cofactor evidence="1 12">
        <name>Mn(2+)</name>
        <dbReference type="ChEBI" id="CHEBI:29035"/>
    </cofactor>
</comment>
<dbReference type="Pfam" id="PF09412">
    <property type="entry name" value="XendoU"/>
    <property type="match status" value="1"/>
</dbReference>
<comment type="subunit">
    <text evidence="3 12">Monomer.</text>
</comment>
<keyword evidence="9" id="KW-1015">Disulfide bond</keyword>
<keyword evidence="6 12" id="KW-0255">Endonuclease</keyword>
<name>A0A2G8L6H5_STIJA</name>
<gene>
    <name evidence="15" type="ORF">BSL78_07196</name>
</gene>
<dbReference type="InterPro" id="IPR018998">
    <property type="entry name" value="EndoU_C"/>
</dbReference>
<dbReference type="Proteomes" id="UP000230750">
    <property type="component" value="Unassembled WGS sequence"/>
</dbReference>
<dbReference type="InterPro" id="IPR037227">
    <property type="entry name" value="EndoU-like"/>
</dbReference>
<dbReference type="InterPro" id="IPR001212">
    <property type="entry name" value="Somatomedin_B_dom"/>
</dbReference>
<evidence type="ECO:0000313" key="15">
    <source>
        <dbReference type="EMBL" id="PIK55862.1"/>
    </source>
</evidence>
<feature type="domain" description="SMB" evidence="13">
    <location>
        <begin position="211"/>
        <end position="253"/>
    </location>
</feature>
<evidence type="ECO:0000313" key="16">
    <source>
        <dbReference type="Proteomes" id="UP000230750"/>
    </source>
</evidence>
<dbReference type="InterPro" id="IPR036024">
    <property type="entry name" value="Somatomedin_B-like_dom_sf"/>
</dbReference>
<dbReference type="PANTHER" id="PTHR12439:SF42">
    <property type="entry name" value="ENDORIBONUCLEASE-RELATED"/>
    <property type="match status" value="1"/>
</dbReference>
<evidence type="ECO:0000259" key="14">
    <source>
        <dbReference type="PROSITE" id="PS51959"/>
    </source>
</evidence>
<dbReference type="CDD" id="cd21159">
    <property type="entry name" value="XendoU"/>
    <property type="match status" value="1"/>
</dbReference>
<dbReference type="PROSITE" id="PS51959">
    <property type="entry name" value="ENDOU"/>
    <property type="match status" value="1"/>
</dbReference>
<keyword evidence="11" id="KW-0456">Lyase</keyword>
<comment type="catalytic activity">
    <reaction evidence="12">
        <text>ribonucleotidyl-uridine-RNA = a 5'-end dephospho-uridine-RNA + a 3'-end 2',3'-cyclophospho-ribonucleotide-RNA</text>
        <dbReference type="Rhea" id="RHEA:67792"/>
        <dbReference type="Rhea" id="RHEA-COMP:10464"/>
        <dbReference type="Rhea" id="RHEA-COMP:17354"/>
        <dbReference type="Rhea" id="RHEA-COMP:17356"/>
        <dbReference type="ChEBI" id="CHEBI:83064"/>
        <dbReference type="ChEBI" id="CHEBI:173117"/>
        <dbReference type="ChEBI" id="CHEBI:173224"/>
    </reaction>
</comment>
<dbReference type="Gene3D" id="4.10.410.20">
    <property type="match status" value="3"/>
</dbReference>
<evidence type="ECO:0000256" key="11">
    <source>
        <dbReference type="ARBA" id="ARBA00023239"/>
    </source>
</evidence>
<feature type="domain" description="SMB" evidence="13">
    <location>
        <begin position="105"/>
        <end position="146"/>
    </location>
</feature>
<evidence type="ECO:0000256" key="4">
    <source>
        <dbReference type="ARBA" id="ARBA00022722"/>
    </source>
</evidence>
<evidence type="ECO:0000256" key="5">
    <source>
        <dbReference type="ARBA" id="ARBA00022723"/>
    </source>
</evidence>
<dbReference type="AlphaFoldDB" id="A0A2G8L6H5"/>
<sequence length="521" mass="57150">MVLRSHVFKRLKALKDPSASVDGGDEEQQQESFDFTKHSPNSWIHRLFHRIFEKLQDYRCEKSRSLFIEHSCSSLGCVDYDIALSCQCNRLCEGYGNCCSDYYGLCDTCEAFGGCLDYDNRHSCQCNVDCSSFGNCCSDYESFCGSGAPDNCVGRCGTSPDATKTCQCDADCSTYGDCCSDFTSTCSGTTTTTTTSSTTGATTTTTTQAPTGDTCVGRCNAALDSSKSCQCNTACNTYGDCCPDYSETCGGSGGGGGLDFNVYASDLWARDVNRIDSSSYTVNIQTELSSSSNNVDQAPSKLFSYFDEATIYNTGTFVQFKTLCDNYEPNQGVTEDRDSNQDDLNEQTAYLDAIMATSLMQHAVTKLAEVGLVADAADFRSKLITAFFDLYQRTASDDSSGFEHCFCGEWKSSTQVNGFHNWIQFYELEKQGALDYYGNFGMSQPDHLGVQFYWSGRKKPLTSIMLGVSTEFELAIYMACFLENPGSQTSFTITDGANSWPIKVQTYTQNTVHVGSAYFIS</sequence>
<dbReference type="SMART" id="SM00201">
    <property type="entry name" value="SO"/>
    <property type="match status" value="4"/>
</dbReference>
<dbReference type="PANTHER" id="PTHR12439">
    <property type="entry name" value="PLACENTAL PROTEIN 11-RELATED"/>
    <property type="match status" value="1"/>
</dbReference>
<protein>
    <recommendedName>
        <fullName evidence="12">Uridylate-specific endoribonuclease</fullName>
        <ecNumber evidence="12">4.6.1.-</ecNumber>
    </recommendedName>
</protein>
<evidence type="ECO:0000256" key="7">
    <source>
        <dbReference type="ARBA" id="ARBA00022801"/>
    </source>
</evidence>
<dbReference type="InterPro" id="IPR039787">
    <property type="entry name" value="ENDOU"/>
</dbReference>
<keyword evidence="16" id="KW-1185">Reference proteome</keyword>
<feature type="domain" description="SMB" evidence="13">
    <location>
        <begin position="148"/>
        <end position="191"/>
    </location>
</feature>
<dbReference type="GO" id="GO:0004521">
    <property type="term" value="F:RNA endonuclease activity"/>
    <property type="evidence" value="ECO:0007669"/>
    <property type="project" value="UniProtKB-UniRule"/>
</dbReference>
<evidence type="ECO:0000256" key="9">
    <source>
        <dbReference type="ARBA" id="ARBA00023157"/>
    </source>
</evidence>
<dbReference type="GO" id="GO:0046872">
    <property type="term" value="F:metal ion binding"/>
    <property type="evidence" value="ECO:0007669"/>
    <property type="project" value="UniProtKB-UniRule"/>
</dbReference>
<keyword evidence="4 12" id="KW-0540">Nuclease</keyword>
<evidence type="ECO:0000256" key="8">
    <source>
        <dbReference type="ARBA" id="ARBA00022884"/>
    </source>
</evidence>
<dbReference type="GO" id="GO:0016787">
    <property type="term" value="F:hydrolase activity"/>
    <property type="evidence" value="ECO:0007669"/>
    <property type="project" value="UniProtKB-KW"/>
</dbReference>
<dbReference type="SUPFAM" id="SSF142877">
    <property type="entry name" value="EndoU-like"/>
    <property type="match status" value="1"/>
</dbReference>